<organism evidence="1 2">
    <name type="scientific">Neophaeococcomyces mojaviensis</name>
    <dbReference type="NCBI Taxonomy" id="3383035"/>
    <lineage>
        <taxon>Eukaryota</taxon>
        <taxon>Fungi</taxon>
        <taxon>Dikarya</taxon>
        <taxon>Ascomycota</taxon>
        <taxon>Pezizomycotina</taxon>
        <taxon>Eurotiomycetes</taxon>
        <taxon>Chaetothyriomycetidae</taxon>
        <taxon>Chaetothyriales</taxon>
        <taxon>Chaetothyriales incertae sedis</taxon>
        <taxon>Neophaeococcomyces</taxon>
    </lineage>
</organism>
<comment type="caution">
    <text evidence="1">The sequence shown here is derived from an EMBL/GenBank/DDBJ whole genome shotgun (WGS) entry which is preliminary data.</text>
</comment>
<accession>A0ACC3AA50</accession>
<evidence type="ECO:0000313" key="2">
    <source>
        <dbReference type="Proteomes" id="UP001172386"/>
    </source>
</evidence>
<reference evidence="1" key="1">
    <citation type="submission" date="2022-10" db="EMBL/GenBank/DDBJ databases">
        <title>Culturing micro-colonial fungi from biological soil crusts in the Mojave desert and describing Neophaeococcomyces mojavensis, and introducing the new genera and species Taxawa tesnikishii.</title>
        <authorList>
            <person name="Kurbessoian T."/>
            <person name="Stajich J.E."/>
        </authorList>
    </citation>
    <scope>NUCLEOTIDE SEQUENCE</scope>
    <source>
        <strain evidence="1">JES_112</strain>
    </source>
</reference>
<evidence type="ECO:0000313" key="1">
    <source>
        <dbReference type="EMBL" id="KAJ9658169.1"/>
    </source>
</evidence>
<keyword evidence="2" id="KW-1185">Reference proteome</keyword>
<name>A0ACC3AA50_9EURO</name>
<proteinExistence type="predicted"/>
<protein>
    <submittedName>
        <fullName evidence="1">Uncharacterized protein</fullName>
    </submittedName>
</protein>
<gene>
    <name evidence="1" type="ORF">H2198_003874</name>
</gene>
<dbReference type="Proteomes" id="UP001172386">
    <property type="component" value="Unassembled WGS sequence"/>
</dbReference>
<dbReference type="EMBL" id="JAPDRQ010000054">
    <property type="protein sequence ID" value="KAJ9658169.1"/>
    <property type="molecule type" value="Genomic_DNA"/>
</dbReference>
<sequence length="769" mass="84197">MSSRDPSPTRASEQTPLLSRTDSHTEYEANGHIEESEQPSKPKRSWPVIFAIGGLSVALILALVFGFATPAAVEEYVKEALSFEADNLSIESFTDTGVRARIQGTVWLDASKVHKKPVRDLGRFATYIAKEVESGESHVQVFLPDYDDALLGSAILPPIKINIRNGHYNWIDRVVDLEPGDVDGIRRVAHDFMDHKLHELRIKAVASVAVKSGLVSAKQQVTQFLTLAGSEVPEMPKPELESLKVAQHHGPEGIKAWAKLSVPSNYPVSLDVPPMSFDVLLPDCFDDYLLFATTTTEWIEVRPKKNISVAATGLMTRLPTSLTSACPGSSKSPLDEFITSYLRGKDATVFIRGGQQTPETPMWIGKLLRDTIVPVPLPVRPFDNTIKNFSLANVHFSLPEDPAGRPVLSATVRVLVGLPKDMNFDIDVDRVRAFGSVYYEGEEMGKLDLSKWQEARSKKSDGDLLVESQVVDAPLDITNEDVFARLVQKMVFKHQGVSLDVAVTVDVDATTALGSFVISGIPSKGKIFVNPPKTGGFKHKVGQISVVETTENKLTMEARVTITNPTDYYASMPRVDAELFVNGTKMGNAWGGGNIKPGENEIVSYIAWDKTDVGAEFLSQFISGHNVSLTISPGKLPGMPKIPMNITVPVPHTFGKFLKDTTIHLLTATATFVLFSPIPMWVTTIHSTAYHNGSNIGTIDWEYPFAVEVGDNLTPRLPLDWNTPGSGLIRDALGGGLKIDAFANIGVRIGQWRQDIWFSAKGLGAHVRL</sequence>